<comment type="similarity">
    <text evidence="8 9">Belongs to the TonB-dependent receptor family.</text>
</comment>
<dbReference type="InterPro" id="IPR000531">
    <property type="entry name" value="Beta-barrel_TonB"/>
</dbReference>
<evidence type="ECO:0000259" key="11">
    <source>
        <dbReference type="Pfam" id="PF00593"/>
    </source>
</evidence>
<dbReference type="AlphaFoldDB" id="A0A0C1MUY1"/>
<keyword evidence="3 8" id="KW-1134">Transmembrane beta strand</keyword>
<dbReference type="SUPFAM" id="SSF56935">
    <property type="entry name" value="Porins"/>
    <property type="match status" value="1"/>
</dbReference>
<dbReference type="Gene3D" id="2.40.170.20">
    <property type="entry name" value="TonB-dependent receptor, beta-barrel domain"/>
    <property type="match status" value="1"/>
</dbReference>
<dbReference type="InterPro" id="IPR039426">
    <property type="entry name" value="TonB-dep_rcpt-like"/>
</dbReference>
<dbReference type="RefSeq" id="WP_039607897.1">
    <property type="nucleotide sequence ID" value="NZ_JWIC01000003.1"/>
</dbReference>
<reference evidence="13 14" key="1">
    <citation type="submission" date="2014-12" db="EMBL/GenBank/DDBJ databases">
        <title>Draft Genome Sequence of Pseudoalteromonas luteoviolacea HI1.</title>
        <authorList>
            <person name="Asahina A.Y."/>
            <person name="Hadfield M.G."/>
        </authorList>
    </citation>
    <scope>NUCLEOTIDE SEQUENCE [LARGE SCALE GENOMIC DNA]</scope>
    <source>
        <strain evidence="13 14">HI1</strain>
    </source>
</reference>
<feature type="chain" id="PRO_5002153839" evidence="10">
    <location>
        <begin position="23"/>
        <end position="875"/>
    </location>
</feature>
<dbReference type="Proteomes" id="UP000031327">
    <property type="component" value="Unassembled WGS sequence"/>
</dbReference>
<comment type="subcellular location">
    <subcellularLocation>
        <location evidence="1 8">Cell outer membrane</location>
        <topology evidence="1 8">Multi-pass membrane protein</topology>
    </subcellularLocation>
</comment>
<keyword evidence="10" id="KW-0732">Signal</keyword>
<keyword evidence="5 9" id="KW-0798">TonB box</keyword>
<dbReference type="InterPro" id="IPR012910">
    <property type="entry name" value="Plug_dom"/>
</dbReference>
<dbReference type="Gene3D" id="2.170.130.10">
    <property type="entry name" value="TonB-dependent receptor, plug domain"/>
    <property type="match status" value="1"/>
</dbReference>
<evidence type="ECO:0000256" key="5">
    <source>
        <dbReference type="ARBA" id="ARBA00023077"/>
    </source>
</evidence>
<dbReference type="InterPro" id="IPR037066">
    <property type="entry name" value="Plug_dom_sf"/>
</dbReference>
<keyword evidence="2 8" id="KW-0813">Transport</keyword>
<dbReference type="GO" id="GO:0009279">
    <property type="term" value="C:cell outer membrane"/>
    <property type="evidence" value="ECO:0007669"/>
    <property type="project" value="UniProtKB-SubCell"/>
</dbReference>
<evidence type="ECO:0000313" key="13">
    <source>
        <dbReference type="EMBL" id="KID58728.1"/>
    </source>
</evidence>
<evidence type="ECO:0000256" key="9">
    <source>
        <dbReference type="RuleBase" id="RU003357"/>
    </source>
</evidence>
<comment type="caution">
    <text evidence="13">The sequence shown here is derived from an EMBL/GenBank/DDBJ whole genome shotgun (WGS) entry which is preliminary data.</text>
</comment>
<dbReference type="OrthoDB" id="176248at2"/>
<evidence type="ECO:0000256" key="7">
    <source>
        <dbReference type="ARBA" id="ARBA00023237"/>
    </source>
</evidence>
<organism evidence="13 14">
    <name type="scientific">Pseudoalteromonas luteoviolacea</name>
    <dbReference type="NCBI Taxonomy" id="43657"/>
    <lineage>
        <taxon>Bacteria</taxon>
        <taxon>Pseudomonadati</taxon>
        <taxon>Pseudomonadota</taxon>
        <taxon>Gammaproteobacteria</taxon>
        <taxon>Alteromonadales</taxon>
        <taxon>Pseudoalteromonadaceae</taxon>
        <taxon>Pseudoalteromonas</taxon>
    </lineage>
</organism>
<feature type="signal peptide" evidence="10">
    <location>
        <begin position="1"/>
        <end position="22"/>
    </location>
</feature>
<evidence type="ECO:0000256" key="8">
    <source>
        <dbReference type="PROSITE-ProRule" id="PRU01360"/>
    </source>
</evidence>
<protein>
    <submittedName>
        <fullName evidence="13">Membrane protein</fullName>
    </submittedName>
</protein>
<keyword evidence="7 8" id="KW-0998">Cell outer membrane</keyword>
<proteinExistence type="inferred from homology"/>
<dbReference type="EMBL" id="JWIC01000003">
    <property type="protein sequence ID" value="KID58728.1"/>
    <property type="molecule type" value="Genomic_DNA"/>
</dbReference>
<evidence type="ECO:0000259" key="12">
    <source>
        <dbReference type="Pfam" id="PF07715"/>
    </source>
</evidence>
<keyword evidence="6 8" id="KW-0472">Membrane</keyword>
<feature type="domain" description="TonB-dependent receptor plug" evidence="12">
    <location>
        <begin position="44"/>
        <end position="159"/>
    </location>
</feature>
<gene>
    <name evidence="13" type="ORF">JF50_02340</name>
</gene>
<dbReference type="Pfam" id="PF00593">
    <property type="entry name" value="TonB_dep_Rec_b-barrel"/>
    <property type="match status" value="1"/>
</dbReference>
<evidence type="ECO:0000313" key="14">
    <source>
        <dbReference type="Proteomes" id="UP000031327"/>
    </source>
</evidence>
<accession>A0A0C1MUY1</accession>
<dbReference type="PANTHER" id="PTHR47234:SF2">
    <property type="entry name" value="TONB-DEPENDENT RECEPTOR"/>
    <property type="match status" value="1"/>
</dbReference>
<evidence type="ECO:0000256" key="3">
    <source>
        <dbReference type="ARBA" id="ARBA00022452"/>
    </source>
</evidence>
<evidence type="ECO:0000256" key="6">
    <source>
        <dbReference type="ARBA" id="ARBA00023136"/>
    </source>
</evidence>
<dbReference type="Pfam" id="PF07715">
    <property type="entry name" value="Plug"/>
    <property type="match status" value="1"/>
</dbReference>
<sequence>MFSYSKLSLALLGLGLSHFVSAQQTTHIERVEVTGSKIQDIDLESASPVTTLTAEDLAITGMSNLEEVLQSLSASAGPAGNATNAYWTSNGYATAQVNLRGMGIKRTLVLLNGKRLVAGGTGANDSPDLNMIPMGLVERIDILKDGASAIYGADAVAGVVNIITKSNFEGTTLVAKVGQSSKKDAENAELNLSYGNSFDKGHVTVNINYVDNGNALQSTRNPCPLSEVDGKLVCISSGSTIGGRALLADGQEVQFNQVAGQNGDHFETYDNDKHGYNWFEALNAYNPMQRLNLATFVSYELSDSIVLDTSVLYANRQSDQVVTPRGFNSVDVSKLFAYNPTGQDLTLKRRRNIEVPNPEFYQETNTTQTTFALSGTLVNNWLWQASYNWGRNTGTDGWSYDFDDTKVAHTLDANVCSTASNAAIPCGDYFGIGELSPEVIDYVTYQREGTGGNQLQSLSFDLTGDITELKAGSLAFATGVTVRKEKGWRDPDPIAMQNGEEDAISGDSEVKEAFLELSIPLLSDIPYAQSVKTDVALRYSDYQHFDAETTYKLGLTWRVNDQWLLRGVRSSAFRTPTITEQFGGTNIENLITMDPCDGATGTILNNCLAAGIPNGFVQDGSTIRTGVGGNTAVGPETANTFTLGVVFQNALFSATLDYFDIDVDNAINSVSGSNMLRLCYSDPLAYKAYCDSITRDTITHQVTLLEKRPMNAASKQVSGIDLNIQFASSYEHVDYKLTWDTTRLLKHQNTAFDGAETEVLLGKITSDRGSFAKWKSNLTANVAAAQWRGSYSIQYIGKAQDENEGGPIGSQVPSILYHDVQLGYAVSDSLIVSLGIDNLFDKRPPFLTSWNDANTDVFTYDTVGRRGYLKATYQF</sequence>
<feature type="domain" description="TonB-dependent receptor-like beta-barrel" evidence="11">
    <location>
        <begin position="337"/>
        <end position="839"/>
    </location>
</feature>
<evidence type="ECO:0000256" key="4">
    <source>
        <dbReference type="ARBA" id="ARBA00022692"/>
    </source>
</evidence>
<dbReference type="InterPro" id="IPR036942">
    <property type="entry name" value="Beta-barrel_TonB_sf"/>
</dbReference>
<dbReference type="PANTHER" id="PTHR47234">
    <property type="match status" value="1"/>
</dbReference>
<evidence type="ECO:0000256" key="1">
    <source>
        <dbReference type="ARBA" id="ARBA00004571"/>
    </source>
</evidence>
<name>A0A0C1MUY1_9GAMM</name>
<evidence type="ECO:0000256" key="10">
    <source>
        <dbReference type="SAM" id="SignalP"/>
    </source>
</evidence>
<dbReference type="PROSITE" id="PS52016">
    <property type="entry name" value="TONB_DEPENDENT_REC_3"/>
    <property type="match status" value="1"/>
</dbReference>
<evidence type="ECO:0000256" key="2">
    <source>
        <dbReference type="ARBA" id="ARBA00022448"/>
    </source>
</evidence>
<keyword evidence="4 8" id="KW-0812">Transmembrane</keyword>